<accession>A0A2S4HBX1</accession>
<keyword evidence="4 5" id="KW-0472">Membrane</keyword>
<keyword evidence="3 5" id="KW-1133">Transmembrane helix</keyword>
<gene>
    <name evidence="7" type="ORF">C0068_17540</name>
    <name evidence="8" type="ORF">D0911_17070</name>
</gene>
<evidence type="ECO:0000256" key="1">
    <source>
        <dbReference type="ARBA" id="ARBA00022475"/>
    </source>
</evidence>
<keyword evidence="10" id="KW-1185">Reference proteome</keyword>
<evidence type="ECO:0000313" key="8">
    <source>
        <dbReference type="EMBL" id="RNL58840.1"/>
    </source>
</evidence>
<dbReference type="AlphaFoldDB" id="A0A2S4HBX1"/>
<dbReference type="InterPro" id="IPR010445">
    <property type="entry name" value="LapA_dom"/>
</dbReference>
<evidence type="ECO:0000313" key="10">
    <source>
        <dbReference type="Proteomes" id="UP000274695"/>
    </source>
</evidence>
<organism evidence="7 9">
    <name type="scientific">Zhongshania marina</name>
    <dbReference type="NCBI Taxonomy" id="2304603"/>
    <lineage>
        <taxon>Bacteria</taxon>
        <taxon>Pseudomonadati</taxon>
        <taxon>Pseudomonadota</taxon>
        <taxon>Gammaproteobacteria</taxon>
        <taxon>Cellvibrionales</taxon>
        <taxon>Spongiibacteraceae</taxon>
        <taxon>Zhongshania</taxon>
    </lineage>
</organism>
<dbReference type="EMBL" id="RHGB01000025">
    <property type="protein sequence ID" value="RNL58840.1"/>
    <property type="molecule type" value="Genomic_DNA"/>
</dbReference>
<evidence type="ECO:0000313" key="9">
    <source>
        <dbReference type="Proteomes" id="UP000237222"/>
    </source>
</evidence>
<evidence type="ECO:0000259" key="6">
    <source>
        <dbReference type="Pfam" id="PF06305"/>
    </source>
</evidence>
<dbReference type="EMBL" id="PQGG01000040">
    <property type="protein sequence ID" value="POP51439.1"/>
    <property type="molecule type" value="Genomic_DNA"/>
</dbReference>
<reference evidence="8 10" key="2">
    <citation type="submission" date="2018-10" db="EMBL/GenBank/DDBJ databases">
        <title>Draft genome sequence of Zhongshania sp. DSW25-10.</title>
        <authorList>
            <person name="Oh J."/>
        </authorList>
    </citation>
    <scope>NUCLEOTIDE SEQUENCE [LARGE SCALE GENOMIC DNA]</scope>
    <source>
        <strain evidence="8 10">DSW25-10</strain>
    </source>
</reference>
<evidence type="ECO:0000256" key="2">
    <source>
        <dbReference type="ARBA" id="ARBA00022692"/>
    </source>
</evidence>
<dbReference type="RefSeq" id="WP_103685774.1">
    <property type="nucleotide sequence ID" value="NZ_PQGG01000040.1"/>
</dbReference>
<dbReference type="Proteomes" id="UP000274695">
    <property type="component" value="Unassembled WGS sequence"/>
</dbReference>
<evidence type="ECO:0000256" key="3">
    <source>
        <dbReference type="ARBA" id="ARBA00022989"/>
    </source>
</evidence>
<comment type="caution">
    <text evidence="7">The sequence shown here is derived from an EMBL/GenBank/DDBJ whole genome shotgun (WGS) entry which is preliminary data.</text>
</comment>
<reference evidence="7" key="1">
    <citation type="submission" date="2018-01" db="EMBL/GenBank/DDBJ databases">
        <authorList>
            <person name="Yu X.-D."/>
        </authorList>
    </citation>
    <scope>NUCLEOTIDE SEQUENCE</scope>
    <source>
        <strain evidence="7">ZX-21</strain>
    </source>
</reference>
<keyword evidence="1" id="KW-1003">Cell membrane</keyword>
<dbReference type="OrthoDB" id="6121208at2"/>
<name>A0A2S4HBX1_9GAMM</name>
<evidence type="ECO:0000256" key="5">
    <source>
        <dbReference type="SAM" id="Phobius"/>
    </source>
</evidence>
<evidence type="ECO:0000256" key="4">
    <source>
        <dbReference type="ARBA" id="ARBA00023136"/>
    </source>
</evidence>
<keyword evidence="2 5" id="KW-0812">Transmembrane</keyword>
<dbReference type="Proteomes" id="UP000237222">
    <property type="component" value="Unassembled WGS sequence"/>
</dbReference>
<dbReference type="Pfam" id="PF06305">
    <property type="entry name" value="LapA_dom"/>
    <property type="match status" value="1"/>
</dbReference>
<protein>
    <submittedName>
        <fullName evidence="8">DUF1049 domain-containing protein</fullName>
    </submittedName>
</protein>
<evidence type="ECO:0000313" key="7">
    <source>
        <dbReference type="EMBL" id="POP51439.1"/>
    </source>
</evidence>
<feature type="domain" description="Lipopolysaccharide assembly protein A" evidence="6">
    <location>
        <begin position="26"/>
        <end position="88"/>
    </location>
</feature>
<feature type="transmembrane region" description="Helical" evidence="5">
    <location>
        <begin position="48"/>
        <end position="71"/>
    </location>
</feature>
<dbReference type="GO" id="GO:0005886">
    <property type="term" value="C:plasma membrane"/>
    <property type="evidence" value="ECO:0007669"/>
    <property type="project" value="InterPro"/>
</dbReference>
<sequence>MRLIRSILVLLLLLLVLALGLLFTIQNDVLVPLNVLVAELPAQRLSTWIILSFFLGGFAGLAASTVVILRLQASRLRLRRLLSSEKSKLERTQLVSS</sequence>
<proteinExistence type="predicted"/>